<sequence>MRHNAQQSIELVRQVRASLLSAQQSIECWCDEGIPMRHNAQQSIELVRQVRACAHLSHQLKKPGGRAAAAR</sequence>
<gene>
    <name evidence="1" type="ORF">KDH_59250</name>
</gene>
<reference evidence="1 2" key="1">
    <citation type="submission" date="2023-02" db="EMBL/GenBank/DDBJ databases">
        <title>Dictyobacter halimunensis sp. nov., a new member of the class Ktedonobacteria from forest soil in a geothermal area.</title>
        <authorList>
            <person name="Rachmania M.K."/>
            <person name="Ningsih F."/>
            <person name="Sakai Y."/>
            <person name="Yabe S."/>
            <person name="Yokota A."/>
            <person name="Sjamsuridzal W."/>
        </authorList>
    </citation>
    <scope>NUCLEOTIDE SEQUENCE [LARGE SCALE GENOMIC DNA]</scope>
    <source>
        <strain evidence="1 2">S3.2.2.5</strain>
    </source>
</reference>
<organism evidence="1 2">
    <name type="scientific">Dictyobacter halimunensis</name>
    <dbReference type="NCBI Taxonomy" id="3026934"/>
    <lineage>
        <taxon>Bacteria</taxon>
        <taxon>Bacillati</taxon>
        <taxon>Chloroflexota</taxon>
        <taxon>Ktedonobacteria</taxon>
        <taxon>Ktedonobacterales</taxon>
        <taxon>Dictyobacteraceae</taxon>
        <taxon>Dictyobacter</taxon>
    </lineage>
</organism>
<dbReference type="EMBL" id="BSRI01000002">
    <property type="protein sequence ID" value="GLV59097.1"/>
    <property type="molecule type" value="Genomic_DNA"/>
</dbReference>
<accession>A0ABQ6G2S6</accession>
<comment type="caution">
    <text evidence="1">The sequence shown here is derived from an EMBL/GenBank/DDBJ whole genome shotgun (WGS) entry which is preliminary data.</text>
</comment>
<name>A0ABQ6G2S6_9CHLR</name>
<evidence type="ECO:0000313" key="1">
    <source>
        <dbReference type="EMBL" id="GLV59097.1"/>
    </source>
</evidence>
<keyword evidence="2" id="KW-1185">Reference proteome</keyword>
<protein>
    <submittedName>
        <fullName evidence="1">Uncharacterized protein</fullName>
    </submittedName>
</protein>
<dbReference type="RefSeq" id="WP_338255581.1">
    <property type="nucleotide sequence ID" value="NZ_BSRI01000002.1"/>
</dbReference>
<evidence type="ECO:0000313" key="2">
    <source>
        <dbReference type="Proteomes" id="UP001344906"/>
    </source>
</evidence>
<dbReference type="Proteomes" id="UP001344906">
    <property type="component" value="Unassembled WGS sequence"/>
</dbReference>
<proteinExistence type="predicted"/>